<evidence type="ECO:0008006" key="3">
    <source>
        <dbReference type="Google" id="ProtNLM"/>
    </source>
</evidence>
<proteinExistence type="predicted"/>
<accession>A0ABR1ETE9</accession>
<protein>
    <recommendedName>
        <fullName evidence="3">Endonuclease/exonuclease/phosphatase domain-containing protein</fullName>
    </recommendedName>
</protein>
<organism evidence="1 2">
    <name type="scientific">Necator americanus</name>
    <name type="common">Human hookworm</name>
    <dbReference type="NCBI Taxonomy" id="51031"/>
    <lineage>
        <taxon>Eukaryota</taxon>
        <taxon>Metazoa</taxon>
        <taxon>Ecdysozoa</taxon>
        <taxon>Nematoda</taxon>
        <taxon>Chromadorea</taxon>
        <taxon>Rhabditida</taxon>
        <taxon>Rhabditina</taxon>
        <taxon>Rhabditomorpha</taxon>
        <taxon>Strongyloidea</taxon>
        <taxon>Ancylostomatidae</taxon>
        <taxon>Bunostominae</taxon>
        <taxon>Necator</taxon>
    </lineage>
</organism>
<comment type="caution">
    <text evidence="1">The sequence shown here is derived from an EMBL/GenBank/DDBJ whole genome shotgun (WGS) entry which is preliminary data.</text>
</comment>
<dbReference type="EMBL" id="JAVFWL010000006">
    <property type="protein sequence ID" value="KAK6765914.1"/>
    <property type="molecule type" value="Genomic_DNA"/>
</dbReference>
<sequence length="159" mass="18525">MLPSEATIGDLMMLTRNIKHDVIELIKMKGRHPLNAVYETGEVFLGTCDSREVGGIGVPVNASIIKNVDTFEQLTTRTERPRMRRCDPTQTLTIFFAYASTSSYEEEEVLVEALYMDLRKLYREDHTFYKIIVGDFNAEIDRRRTSEKRYIVTHDLRWN</sequence>
<keyword evidence="2" id="KW-1185">Reference proteome</keyword>
<name>A0ABR1ETE9_NECAM</name>
<gene>
    <name evidence="1" type="primary">Necator_chrX.g25849</name>
    <name evidence="1" type="ORF">RB195_025683</name>
</gene>
<dbReference type="Proteomes" id="UP001303046">
    <property type="component" value="Unassembled WGS sequence"/>
</dbReference>
<evidence type="ECO:0000313" key="2">
    <source>
        <dbReference type="Proteomes" id="UP001303046"/>
    </source>
</evidence>
<reference evidence="1 2" key="1">
    <citation type="submission" date="2023-08" db="EMBL/GenBank/DDBJ databases">
        <title>A Necator americanus chromosomal reference genome.</title>
        <authorList>
            <person name="Ilik V."/>
            <person name="Petrzelkova K.J."/>
            <person name="Pardy F."/>
            <person name="Fuh T."/>
            <person name="Niatou-Singa F.S."/>
            <person name="Gouil Q."/>
            <person name="Baker L."/>
            <person name="Ritchie M.E."/>
            <person name="Jex A.R."/>
            <person name="Gazzola D."/>
            <person name="Li H."/>
            <person name="Toshio Fujiwara R."/>
            <person name="Zhan B."/>
            <person name="Aroian R.V."/>
            <person name="Pafco B."/>
            <person name="Schwarz E.M."/>
        </authorList>
    </citation>
    <scope>NUCLEOTIDE SEQUENCE [LARGE SCALE GENOMIC DNA]</scope>
    <source>
        <strain evidence="1 2">Aroian</strain>
        <tissue evidence="1">Whole animal</tissue>
    </source>
</reference>
<evidence type="ECO:0000313" key="1">
    <source>
        <dbReference type="EMBL" id="KAK6765914.1"/>
    </source>
</evidence>